<dbReference type="CDD" id="cd15482">
    <property type="entry name" value="Sialidase_non-viral"/>
    <property type="match status" value="1"/>
</dbReference>
<evidence type="ECO:0000256" key="1">
    <source>
        <dbReference type="ARBA" id="ARBA00000427"/>
    </source>
</evidence>
<dbReference type="GO" id="GO:0006689">
    <property type="term" value="P:ganglioside catabolic process"/>
    <property type="evidence" value="ECO:0007669"/>
    <property type="project" value="TreeGrafter"/>
</dbReference>
<comment type="similarity">
    <text evidence="2">Belongs to the glycosyl hydrolase 33 family.</text>
</comment>
<dbReference type="InterPro" id="IPR011040">
    <property type="entry name" value="Sialidase"/>
</dbReference>
<evidence type="ECO:0000313" key="8">
    <source>
        <dbReference type="Ensembl" id="ENSSFOP00015012222.2"/>
    </source>
</evidence>
<keyword evidence="5" id="KW-0119">Carbohydrate metabolism</keyword>
<proteinExistence type="inferred from homology"/>
<dbReference type="Gene3D" id="2.120.10.10">
    <property type="match status" value="1"/>
</dbReference>
<dbReference type="PANTHER" id="PTHR10628">
    <property type="entry name" value="SIALIDASE"/>
    <property type="match status" value="1"/>
</dbReference>
<dbReference type="GeneTree" id="ENSGT00950000182944"/>
<dbReference type="GO" id="GO:0004308">
    <property type="term" value="F:exo-alpha-sialidase activity"/>
    <property type="evidence" value="ECO:0007669"/>
    <property type="project" value="UniProtKB-EC"/>
</dbReference>
<dbReference type="SUPFAM" id="SSF50939">
    <property type="entry name" value="Sialidases"/>
    <property type="match status" value="1"/>
</dbReference>
<dbReference type="GO" id="GO:0009313">
    <property type="term" value="P:oligosaccharide catabolic process"/>
    <property type="evidence" value="ECO:0007669"/>
    <property type="project" value="TreeGrafter"/>
</dbReference>
<dbReference type="AlphaFoldDB" id="A0A8C9RH22"/>
<sequence>MNSQDQSGSDREISISYQINCPNCEKLQTPSEKLPRHLCRSQVYGDEDKDKDKDEVKVQSLPTADICTAPRLLGRTCLNRRTMSDAASSATGERVRTTVFQQERNTSITYRIPSLLRLPEGGTLLAFAEKRATARDTDALWLAMRRGQVSNDSIQWSPMEELQDATLKCHRAMNPCPVYEKDSRTLFLFFICVPKGVTEGEQLQKGKNAAKLCYIKSADGGRSWSSVTDLTDSVIGEKVKAWATFAVGPGHGIQTASGKLIIPAYAYHIGSSVQPHPHAFYFYSSDSGETWHIGDTVDMWSCECVMAEVVDQEKKGHVYCNARNQSGHRVEALGHSHDTGFSKSALALKLVEQNGGCQGTVIGFPAPKSYLEKHSNADSLTWLLFSHPTDEGSRRNLGVYLNKRPLQGSNWEEPWIINRGPSGYSDLVYCEDKELFVCLMECGEKSEVEQIASVCFSLSDVLEATGKKAETQ</sequence>
<dbReference type="InterPro" id="IPR036278">
    <property type="entry name" value="Sialidase_sf"/>
</dbReference>
<dbReference type="InterPro" id="IPR026856">
    <property type="entry name" value="Sialidase_fam"/>
</dbReference>
<dbReference type="OrthoDB" id="2739686at2759"/>
<evidence type="ECO:0000256" key="4">
    <source>
        <dbReference type="ARBA" id="ARBA00022963"/>
    </source>
</evidence>
<evidence type="ECO:0000256" key="6">
    <source>
        <dbReference type="ARBA" id="ARBA00023295"/>
    </source>
</evidence>
<reference evidence="8" key="2">
    <citation type="submission" date="2025-08" db="UniProtKB">
        <authorList>
            <consortium name="Ensembl"/>
        </authorList>
    </citation>
    <scope>IDENTIFICATION</scope>
</reference>
<dbReference type="PANTHER" id="PTHR10628:SF23">
    <property type="entry name" value="SIALIDASE-3"/>
    <property type="match status" value="1"/>
</dbReference>
<gene>
    <name evidence="8" type="primary">NEU3</name>
</gene>
<keyword evidence="4" id="KW-0443">Lipid metabolism</keyword>
<reference evidence="8" key="3">
    <citation type="submission" date="2025-09" db="UniProtKB">
        <authorList>
            <consortium name="Ensembl"/>
        </authorList>
    </citation>
    <scope>IDENTIFICATION</scope>
</reference>
<comment type="catalytic activity">
    <reaction evidence="1">
        <text>Hydrolysis of alpha-(2-&gt;3)-, alpha-(2-&gt;6)-, alpha-(2-&gt;8)- glycosidic linkages of terminal sialic acid residues in oligosaccharides, glycoproteins, glycolipids, colominic acid and synthetic substrates.</text>
        <dbReference type="EC" id="3.2.1.18"/>
    </reaction>
</comment>
<accession>A0A8C9RH22</accession>
<dbReference type="Pfam" id="PF13088">
    <property type="entry name" value="BNR_2"/>
    <property type="match status" value="1"/>
</dbReference>
<evidence type="ECO:0000313" key="9">
    <source>
        <dbReference type="Proteomes" id="UP000694397"/>
    </source>
</evidence>
<dbReference type="Proteomes" id="UP000694397">
    <property type="component" value="Chromosome 3"/>
</dbReference>
<dbReference type="GO" id="GO:0016020">
    <property type="term" value="C:membrane"/>
    <property type="evidence" value="ECO:0007669"/>
    <property type="project" value="TreeGrafter"/>
</dbReference>
<dbReference type="GO" id="GO:0005737">
    <property type="term" value="C:cytoplasm"/>
    <property type="evidence" value="ECO:0007669"/>
    <property type="project" value="TreeGrafter"/>
</dbReference>
<keyword evidence="6" id="KW-0326">Glycosidase</keyword>
<protein>
    <recommendedName>
        <fullName evidence="3">exo-alpha-sialidase</fullName>
        <ecNumber evidence="3">3.2.1.18</ecNumber>
    </recommendedName>
</protein>
<name>A0A8C9RH22_SCLFO</name>
<evidence type="ECO:0000256" key="3">
    <source>
        <dbReference type="ARBA" id="ARBA00012733"/>
    </source>
</evidence>
<evidence type="ECO:0000256" key="5">
    <source>
        <dbReference type="ARBA" id="ARBA00023277"/>
    </source>
</evidence>
<organism evidence="8 9">
    <name type="scientific">Scleropages formosus</name>
    <name type="common">Asian bonytongue</name>
    <name type="synonym">Osteoglossum formosum</name>
    <dbReference type="NCBI Taxonomy" id="113540"/>
    <lineage>
        <taxon>Eukaryota</taxon>
        <taxon>Metazoa</taxon>
        <taxon>Chordata</taxon>
        <taxon>Craniata</taxon>
        <taxon>Vertebrata</taxon>
        <taxon>Euteleostomi</taxon>
        <taxon>Actinopterygii</taxon>
        <taxon>Neopterygii</taxon>
        <taxon>Teleostei</taxon>
        <taxon>Osteoglossocephala</taxon>
        <taxon>Osteoglossomorpha</taxon>
        <taxon>Osteoglossiformes</taxon>
        <taxon>Osteoglossidae</taxon>
        <taxon>Scleropages</taxon>
    </lineage>
</organism>
<evidence type="ECO:0000256" key="2">
    <source>
        <dbReference type="ARBA" id="ARBA00009348"/>
    </source>
</evidence>
<keyword evidence="4" id="KW-0442">Lipid degradation</keyword>
<dbReference type="EC" id="3.2.1.18" evidence="3"/>
<dbReference type="Ensembl" id="ENSSFOT00015012376.2">
    <property type="protein sequence ID" value="ENSSFOP00015012222.2"/>
    <property type="gene ID" value="ENSSFOG00015007899.2"/>
</dbReference>
<keyword evidence="6" id="KW-0378">Hydrolase</keyword>
<keyword evidence="9" id="KW-1185">Reference proteome</keyword>
<evidence type="ECO:0000259" key="7">
    <source>
        <dbReference type="Pfam" id="PF13088"/>
    </source>
</evidence>
<reference evidence="8 9" key="1">
    <citation type="submission" date="2019-04" db="EMBL/GenBank/DDBJ databases">
        <authorList>
            <consortium name="Wellcome Sanger Institute Data Sharing"/>
        </authorList>
    </citation>
    <scope>NUCLEOTIDE SEQUENCE [LARGE SCALE GENOMIC DNA]</scope>
</reference>
<feature type="domain" description="Sialidase" evidence="7">
    <location>
        <begin position="122"/>
        <end position="434"/>
    </location>
</feature>